<sequence>MTRFLLYQLEKLLKTWIIISVAFENSRGERAKRY</sequence>
<dbReference type="EMBL" id="VSRR010000147">
    <property type="protein sequence ID" value="MPC11136.1"/>
    <property type="molecule type" value="Genomic_DNA"/>
</dbReference>
<dbReference type="AlphaFoldDB" id="A0A5B7CS57"/>
<reference evidence="1 2" key="1">
    <citation type="submission" date="2019-05" db="EMBL/GenBank/DDBJ databases">
        <title>Another draft genome of Portunus trituberculatus and its Hox gene families provides insights of decapod evolution.</title>
        <authorList>
            <person name="Jeong J.-H."/>
            <person name="Song I."/>
            <person name="Kim S."/>
            <person name="Choi T."/>
            <person name="Kim D."/>
            <person name="Ryu S."/>
            <person name="Kim W."/>
        </authorList>
    </citation>
    <scope>NUCLEOTIDE SEQUENCE [LARGE SCALE GENOMIC DNA]</scope>
    <source>
        <tissue evidence="1">Muscle</tissue>
    </source>
</reference>
<keyword evidence="2" id="KW-1185">Reference proteome</keyword>
<dbReference type="Proteomes" id="UP000324222">
    <property type="component" value="Unassembled WGS sequence"/>
</dbReference>
<proteinExistence type="predicted"/>
<organism evidence="1 2">
    <name type="scientific">Portunus trituberculatus</name>
    <name type="common">Swimming crab</name>
    <name type="synonym">Neptunus trituberculatus</name>
    <dbReference type="NCBI Taxonomy" id="210409"/>
    <lineage>
        <taxon>Eukaryota</taxon>
        <taxon>Metazoa</taxon>
        <taxon>Ecdysozoa</taxon>
        <taxon>Arthropoda</taxon>
        <taxon>Crustacea</taxon>
        <taxon>Multicrustacea</taxon>
        <taxon>Malacostraca</taxon>
        <taxon>Eumalacostraca</taxon>
        <taxon>Eucarida</taxon>
        <taxon>Decapoda</taxon>
        <taxon>Pleocyemata</taxon>
        <taxon>Brachyura</taxon>
        <taxon>Eubrachyura</taxon>
        <taxon>Portunoidea</taxon>
        <taxon>Portunidae</taxon>
        <taxon>Portuninae</taxon>
        <taxon>Portunus</taxon>
    </lineage>
</organism>
<evidence type="ECO:0000313" key="1">
    <source>
        <dbReference type="EMBL" id="MPC11136.1"/>
    </source>
</evidence>
<protein>
    <submittedName>
        <fullName evidence="1">Uncharacterized protein</fullName>
    </submittedName>
</protein>
<name>A0A5B7CS57_PORTR</name>
<comment type="caution">
    <text evidence="1">The sequence shown here is derived from an EMBL/GenBank/DDBJ whole genome shotgun (WGS) entry which is preliminary data.</text>
</comment>
<accession>A0A5B7CS57</accession>
<evidence type="ECO:0000313" key="2">
    <source>
        <dbReference type="Proteomes" id="UP000324222"/>
    </source>
</evidence>
<gene>
    <name evidence="1" type="ORF">E2C01_003794</name>
</gene>